<evidence type="ECO:0000313" key="3">
    <source>
        <dbReference type="EMBL" id="WIM88508.1"/>
    </source>
</evidence>
<evidence type="ECO:0000313" key="4">
    <source>
        <dbReference type="Proteomes" id="UP001236585"/>
    </source>
</evidence>
<keyword evidence="1" id="KW-0732">Signal</keyword>
<evidence type="ECO:0000259" key="2">
    <source>
        <dbReference type="Pfam" id="PF08237"/>
    </source>
</evidence>
<accession>A0ABY8W255</accession>
<organism evidence="3 4">
    <name type="scientific">Candidatus Mycobacterium wuenschmannii</name>
    <dbReference type="NCBI Taxonomy" id="3027808"/>
    <lineage>
        <taxon>Bacteria</taxon>
        <taxon>Bacillati</taxon>
        <taxon>Actinomycetota</taxon>
        <taxon>Actinomycetes</taxon>
        <taxon>Mycobacteriales</taxon>
        <taxon>Mycobacteriaceae</taxon>
        <taxon>Mycobacterium</taxon>
    </lineage>
</organism>
<dbReference type="EMBL" id="CP126981">
    <property type="protein sequence ID" value="WIM88508.1"/>
    <property type="molecule type" value="Genomic_DNA"/>
</dbReference>
<keyword evidence="4" id="KW-1185">Reference proteome</keyword>
<name>A0ABY8W255_9MYCO</name>
<evidence type="ECO:0000256" key="1">
    <source>
        <dbReference type="SAM" id="SignalP"/>
    </source>
</evidence>
<sequence>MKKMFFAAALCGAALAFAGPANADSDSDFWAAGASAIQDWLLGGVSHGVDPWTGPPLSDVLDDSTHALILGSTGIATPGAGYISNAFNLYLEPNGYDGDLSSVLPLTTPNTFSFLQSVQQGQQDLINGILADFKAGEMDCNALGVCSDPMTIFTYSQSSAVAALAEQQLFADKIPTDALHFVMLGANPDGVPDSFFPTDIYNIDGDLWAEPLSIDWSDWNAVVVGAMTHLVYLGLSSDQIASATTVVDGLTTIHEIPALTVPELWDALINVWAGGALVG</sequence>
<gene>
    <name evidence="3" type="ORF">PT015_03135</name>
</gene>
<proteinExistence type="predicted"/>
<dbReference type="InterPro" id="IPR013228">
    <property type="entry name" value="PE-PPE_C"/>
</dbReference>
<dbReference type="Proteomes" id="UP001236585">
    <property type="component" value="Chromosome"/>
</dbReference>
<reference evidence="3 4" key="1">
    <citation type="journal article" date="2023" name="Microbiol. Resour. Announc.">
        <title>Complete Genome Sequence of Mycobacterium wuenschmanii, a novel Nontuberculous Mycobacterium Isolated from a captive population of Amazon Milk Frogs.</title>
        <authorList>
            <person name="Hicks J."/>
            <person name="Zeineldin M."/>
            <person name="Ward H."/>
            <person name="Wuenschmann A."/>
            <person name="Camp P."/>
            <person name="Farrell D."/>
            <person name="Lehman K."/>
            <person name="Thacker T."/>
            <person name="Cuthbert E."/>
        </authorList>
    </citation>
    <scope>NUCLEOTIDE SEQUENCE [LARGE SCALE GENOMIC DNA]</scope>
    <source>
        <strain evidence="3 4">Wuenschmanii</strain>
    </source>
</reference>
<feature type="signal peptide" evidence="1">
    <location>
        <begin position="1"/>
        <end position="23"/>
    </location>
</feature>
<protein>
    <submittedName>
        <fullName evidence="3">PE-PPE domain-containing protein</fullName>
    </submittedName>
</protein>
<dbReference type="RefSeq" id="WP_285188731.1">
    <property type="nucleotide sequence ID" value="NZ_CP126981.1"/>
</dbReference>
<feature type="domain" description="PE-PPE" evidence="2">
    <location>
        <begin position="103"/>
        <end position="186"/>
    </location>
</feature>
<feature type="chain" id="PRO_5046527047" evidence="1">
    <location>
        <begin position="24"/>
        <end position="279"/>
    </location>
</feature>
<dbReference type="Pfam" id="PF08237">
    <property type="entry name" value="PE-PPE"/>
    <property type="match status" value="1"/>
</dbReference>